<dbReference type="eggNOG" id="ENOG502SBFD">
    <property type="taxonomic scope" value="Eukaryota"/>
</dbReference>
<dbReference type="OrthoDB" id="301415at2759"/>
<reference evidence="4" key="4">
    <citation type="journal article" date="2015" name="G3 (Bethesda)">
        <title>Genome sequences of three phytopathogenic species of the Magnaporthaceae family of fungi.</title>
        <authorList>
            <person name="Okagaki L.H."/>
            <person name="Nunes C.C."/>
            <person name="Sailsbery J."/>
            <person name="Clay B."/>
            <person name="Brown D."/>
            <person name="John T."/>
            <person name="Oh Y."/>
            <person name="Young N."/>
            <person name="Fitzgerald M."/>
            <person name="Haas B.J."/>
            <person name="Zeng Q."/>
            <person name="Young S."/>
            <person name="Adiconis X."/>
            <person name="Fan L."/>
            <person name="Levin J.Z."/>
            <person name="Mitchell T.K."/>
            <person name="Okubara P.A."/>
            <person name="Farman M.L."/>
            <person name="Kohn L.M."/>
            <person name="Birren B."/>
            <person name="Ma L.-J."/>
            <person name="Dean R.A."/>
        </authorList>
    </citation>
    <scope>NUCLEOTIDE SEQUENCE</scope>
    <source>
        <strain evidence="4">ATCC 64411 / 73-15</strain>
    </source>
</reference>
<evidence type="ECO:0000256" key="1">
    <source>
        <dbReference type="SAM" id="SignalP"/>
    </source>
</evidence>
<dbReference type="InterPro" id="IPR036465">
    <property type="entry name" value="vWFA_dom_sf"/>
</dbReference>
<name>A0A0C4E538_MAGP6</name>
<dbReference type="Proteomes" id="UP000011715">
    <property type="component" value="Unassembled WGS sequence"/>
</dbReference>
<evidence type="ECO:0000313" key="4">
    <source>
        <dbReference type="EnsemblFungi" id="MAPG_07599T0"/>
    </source>
</evidence>
<dbReference type="STRING" id="644358.A0A0C4E538"/>
<evidence type="ECO:0000313" key="3">
    <source>
        <dbReference type="EMBL" id="KLU88614.1"/>
    </source>
</evidence>
<gene>
    <name evidence="3" type="ORF">MAPG_07599</name>
</gene>
<reference evidence="3" key="1">
    <citation type="submission" date="2010-05" db="EMBL/GenBank/DDBJ databases">
        <title>The Genome Sequence of Magnaporthe poae strain ATCC 64411.</title>
        <authorList>
            <consortium name="The Broad Institute Genome Sequencing Platform"/>
            <consortium name="Broad Institute Genome Sequencing Center for Infectious Disease"/>
            <person name="Ma L.-J."/>
            <person name="Dead R."/>
            <person name="Young S."/>
            <person name="Zeng Q."/>
            <person name="Koehrsen M."/>
            <person name="Alvarado L."/>
            <person name="Berlin A."/>
            <person name="Chapman S.B."/>
            <person name="Chen Z."/>
            <person name="Freedman E."/>
            <person name="Gellesch M."/>
            <person name="Goldberg J."/>
            <person name="Griggs A."/>
            <person name="Gujja S."/>
            <person name="Heilman E.R."/>
            <person name="Heiman D."/>
            <person name="Hepburn T."/>
            <person name="Howarth C."/>
            <person name="Jen D."/>
            <person name="Larson L."/>
            <person name="Mehta T."/>
            <person name="Neiman D."/>
            <person name="Pearson M."/>
            <person name="Roberts A."/>
            <person name="Saif S."/>
            <person name="Shea T."/>
            <person name="Shenoy N."/>
            <person name="Sisk P."/>
            <person name="Stolte C."/>
            <person name="Sykes S."/>
            <person name="Walk T."/>
            <person name="White J."/>
            <person name="Yandava C."/>
            <person name="Haas B."/>
            <person name="Nusbaum C."/>
            <person name="Birren B."/>
        </authorList>
    </citation>
    <scope>NUCLEOTIDE SEQUENCE</scope>
    <source>
        <strain evidence="3">ATCC 64411</strain>
    </source>
</reference>
<dbReference type="PROSITE" id="PS50234">
    <property type="entry name" value="VWFA"/>
    <property type="match status" value="1"/>
</dbReference>
<dbReference type="EnsemblFungi" id="MAPG_07599T0">
    <property type="protein sequence ID" value="MAPG_07599T0"/>
    <property type="gene ID" value="MAPG_07599"/>
</dbReference>
<dbReference type="InterPro" id="IPR002035">
    <property type="entry name" value="VWF_A"/>
</dbReference>
<feature type="signal peptide" evidence="1">
    <location>
        <begin position="1"/>
        <end position="19"/>
    </location>
</feature>
<organism evidence="4 5">
    <name type="scientific">Magnaporthiopsis poae (strain ATCC 64411 / 73-15)</name>
    <name type="common">Kentucky bluegrass fungus</name>
    <name type="synonym">Magnaporthe poae</name>
    <dbReference type="NCBI Taxonomy" id="644358"/>
    <lineage>
        <taxon>Eukaryota</taxon>
        <taxon>Fungi</taxon>
        <taxon>Dikarya</taxon>
        <taxon>Ascomycota</taxon>
        <taxon>Pezizomycotina</taxon>
        <taxon>Sordariomycetes</taxon>
        <taxon>Sordariomycetidae</taxon>
        <taxon>Magnaporthales</taxon>
        <taxon>Magnaporthaceae</taxon>
        <taxon>Magnaporthiopsis</taxon>
    </lineage>
</organism>
<dbReference type="EMBL" id="ADBL01001842">
    <property type="status" value="NOT_ANNOTATED_CDS"/>
    <property type="molecule type" value="Genomic_DNA"/>
</dbReference>
<dbReference type="VEuPathDB" id="FungiDB:MAPG_07599"/>
<keyword evidence="5" id="KW-1185">Reference proteome</keyword>
<evidence type="ECO:0000313" key="5">
    <source>
        <dbReference type="Proteomes" id="UP000011715"/>
    </source>
</evidence>
<dbReference type="CDD" id="cd00198">
    <property type="entry name" value="vWFA"/>
    <property type="match status" value="1"/>
</dbReference>
<reference evidence="5" key="2">
    <citation type="submission" date="2010-05" db="EMBL/GenBank/DDBJ databases">
        <title>The genome sequence of Magnaporthe poae strain ATCC 64411.</title>
        <authorList>
            <person name="Ma L.-J."/>
            <person name="Dead R."/>
            <person name="Young S."/>
            <person name="Zeng Q."/>
            <person name="Koehrsen M."/>
            <person name="Alvarado L."/>
            <person name="Berlin A."/>
            <person name="Chapman S.B."/>
            <person name="Chen Z."/>
            <person name="Freedman E."/>
            <person name="Gellesch M."/>
            <person name="Goldberg J."/>
            <person name="Griggs A."/>
            <person name="Gujja S."/>
            <person name="Heilman E.R."/>
            <person name="Heiman D."/>
            <person name="Hepburn T."/>
            <person name="Howarth C."/>
            <person name="Jen D."/>
            <person name="Larson L."/>
            <person name="Mehta T."/>
            <person name="Neiman D."/>
            <person name="Pearson M."/>
            <person name="Roberts A."/>
            <person name="Saif S."/>
            <person name="Shea T."/>
            <person name="Shenoy N."/>
            <person name="Sisk P."/>
            <person name="Stolte C."/>
            <person name="Sykes S."/>
            <person name="Walk T."/>
            <person name="White J."/>
            <person name="Yandava C."/>
            <person name="Haas B."/>
            <person name="Nusbaum C."/>
            <person name="Birren B."/>
        </authorList>
    </citation>
    <scope>NUCLEOTIDE SEQUENCE [LARGE SCALE GENOMIC DNA]</scope>
    <source>
        <strain evidence="5">ATCC 64411 / 73-15</strain>
    </source>
</reference>
<dbReference type="EMBL" id="ADBL01001841">
    <property type="status" value="NOT_ANNOTATED_CDS"/>
    <property type="molecule type" value="Genomic_DNA"/>
</dbReference>
<protein>
    <recommendedName>
        <fullName evidence="2">VWFA domain-containing protein</fullName>
    </recommendedName>
</protein>
<dbReference type="AlphaFoldDB" id="A0A0C4E538"/>
<dbReference type="SMART" id="SM00327">
    <property type="entry name" value="VWA"/>
    <property type="match status" value="1"/>
</dbReference>
<feature type="chain" id="PRO_5009385714" description="VWFA domain-containing protein" evidence="1">
    <location>
        <begin position="20"/>
        <end position="351"/>
    </location>
</feature>
<dbReference type="EMBL" id="GL876971">
    <property type="protein sequence ID" value="KLU88614.1"/>
    <property type="molecule type" value="Genomic_DNA"/>
</dbReference>
<dbReference type="Pfam" id="PF13519">
    <property type="entry name" value="VWA_2"/>
    <property type="match status" value="1"/>
</dbReference>
<evidence type="ECO:0000259" key="2">
    <source>
        <dbReference type="PROSITE" id="PS50234"/>
    </source>
</evidence>
<dbReference type="Gene3D" id="3.40.50.410">
    <property type="entry name" value="von Willebrand factor, type A domain"/>
    <property type="match status" value="1"/>
</dbReference>
<feature type="domain" description="VWFA" evidence="2">
    <location>
        <begin position="46"/>
        <end position="228"/>
    </location>
</feature>
<reference evidence="3" key="3">
    <citation type="submission" date="2011-03" db="EMBL/GenBank/DDBJ databases">
        <title>Annotation of Magnaporthe poae ATCC 64411.</title>
        <authorList>
            <person name="Ma L.-J."/>
            <person name="Dead R."/>
            <person name="Young S.K."/>
            <person name="Zeng Q."/>
            <person name="Gargeya S."/>
            <person name="Fitzgerald M."/>
            <person name="Haas B."/>
            <person name="Abouelleil A."/>
            <person name="Alvarado L."/>
            <person name="Arachchi H.M."/>
            <person name="Berlin A."/>
            <person name="Brown A."/>
            <person name="Chapman S.B."/>
            <person name="Chen Z."/>
            <person name="Dunbar C."/>
            <person name="Freedman E."/>
            <person name="Gearin G."/>
            <person name="Gellesch M."/>
            <person name="Goldberg J."/>
            <person name="Griggs A."/>
            <person name="Gujja S."/>
            <person name="Heiman D."/>
            <person name="Howarth C."/>
            <person name="Larson L."/>
            <person name="Lui A."/>
            <person name="MacDonald P.J.P."/>
            <person name="Mehta T."/>
            <person name="Montmayeur A."/>
            <person name="Murphy C."/>
            <person name="Neiman D."/>
            <person name="Pearson M."/>
            <person name="Priest M."/>
            <person name="Roberts A."/>
            <person name="Saif S."/>
            <person name="Shea T."/>
            <person name="Shenoy N."/>
            <person name="Sisk P."/>
            <person name="Stolte C."/>
            <person name="Sykes S."/>
            <person name="Yandava C."/>
            <person name="Wortman J."/>
            <person name="Nusbaum C."/>
            <person name="Birren B."/>
        </authorList>
    </citation>
    <scope>NUCLEOTIDE SEQUENCE</scope>
    <source>
        <strain evidence="3">ATCC 64411</strain>
    </source>
</reference>
<proteinExistence type="predicted"/>
<sequence length="351" mass="34811">MKVAGLISSLALLASPILAHSGSSGVVRRDTGKCNIQLAASSGGRKVAIVLDSSGSMATTDPSRLRVAAGKALNNQLVPSAATGGKKADLVTVVDFDSSARVIFPLGDPAQAGSSFDKIDSSGGTFIADGVKKATAELTKPGNDPTADRSGIVVLTDGEDSDTKGLITAIEAARAAGIRVSFGFLAPTADAFKPDLLSAILKTGGSYASFATADSIQSWLFLILSNGITASDNSSGAGAAALLPGITVAKLSGSQPVAFTYAAQAGEKLVFDVTSLSAQTLSAELSEGSGSVVGKNTTAAAGRNAKTSSTSITFTPSAAGDLKLVVAAANSTGEGVLGFPVLALGVAAVLF</sequence>
<dbReference type="SUPFAM" id="SSF53300">
    <property type="entry name" value="vWA-like"/>
    <property type="match status" value="1"/>
</dbReference>
<accession>A0A0C4E538</accession>
<reference evidence="4" key="5">
    <citation type="submission" date="2015-06" db="UniProtKB">
        <authorList>
            <consortium name="EnsemblFungi"/>
        </authorList>
    </citation>
    <scope>IDENTIFICATION</scope>
    <source>
        <strain evidence="4">ATCC 64411</strain>
    </source>
</reference>
<dbReference type="OMA" id="ACANHYP"/>
<keyword evidence="1" id="KW-0732">Signal</keyword>